<proteinExistence type="predicted"/>
<accession>A0A8S3FJK9</accession>
<evidence type="ECO:0000313" key="3">
    <source>
        <dbReference type="Proteomes" id="UP000681967"/>
    </source>
</evidence>
<dbReference type="EMBL" id="CAJOBJ010347902">
    <property type="protein sequence ID" value="CAF5204143.1"/>
    <property type="molecule type" value="Genomic_DNA"/>
</dbReference>
<evidence type="ECO:0000313" key="1">
    <source>
        <dbReference type="EMBL" id="CAF5126045.1"/>
    </source>
</evidence>
<dbReference type="EMBL" id="CAJOBH010246379">
    <property type="protein sequence ID" value="CAF5126045.1"/>
    <property type="molecule type" value="Genomic_DNA"/>
</dbReference>
<comment type="caution">
    <text evidence="1">The sequence shown here is derived from an EMBL/GenBank/DDBJ whole genome shotgun (WGS) entry which is preliminary data.</text>
</comment>
<reference evidence="1" key="1">
    <citation type="submission" date="2021-02" db="EMBL/GenBank/DDBJ databases">
        <authorList>
            <person name="Nowell W R."/>
        </authorList>
    </citation>
    <scope>NUCLEOTIDE SEQUENCE</scope>
</reference>
<dbReference type="Proteomes" id="UP000681720">
    <property type="component" value="Unassembled WGS sequence"/>
</dbReference>
<name>A0A8S3FJK9_9BILA</name>
<gene>
    <name evidence="1" type="ORF">BYL167_LOCUS67798</name>
    <name evidence="2" type="ORF">GIL414_LOCUS77553</name>
</gene>
<feature type="non-terminal residue" evidence="1">
    <location>
        <position position="42"/>
    </location>
</feature>
<dbReference type="Proteomes" id="UP000681967">
    <property type="component" value="Unassembled WGS sequence"/>
</dbReference>
<protein>
    <submittedName>
        <fullName evidence="1">Uncharacterized protein</fullName>
    </submittedName>
</protein>
<dbReference type="AlphaFoldDB" id="A0A8S3FJK9"/>
<evidence type="ECO:0000313" key="2">
    <source>
        <dbReference type="EMBL" id="CAF5204143.1"/>
    </source>
</evidence>
<organism evidence="1 3">
    <name type="scientific">Rotaria magnacalcarata</name>
    <dbReference type="NCBI Taxonomy" id="392030"/>
    <lineage>
        <taxon>Eukaryota</taxon>
        <taxon>Metazoa</taxon>
        <taxon>Spiralia</taxon>
        <taxon>Gnathifera</taxon>
        <taxon>Rotifera</taxon>
        <taxon>Eurotatoria</taxon>
        <taxon>Bdelloidea</taxon>
        <taxon>Philodinida</taxon>
        <taxon>Philodinidae</taxon>
        <taxon>Rotaria</taxon>
    </lineage>
</organism>
<sequence>MPDTLHSKVLQLHVQGAFSLSQVFLESIEDVASLFLEKKAYV</sequence>